<name>A0A382P4X5_9ZZZZ</name>
<keyword evidence="2 5" id="KW-0812">Transmembrane</keyword>
<organism evidence="7">
    <name type="scientific">marine metagenome</name>
    <dbReference type="NCBI Taxonomy" id="408172"/>
    <lineage>
        <taxon>unclassified sequences</taxon>
        <taxon>metagenomes</taxon>
        <taxon>ecological metagenomes</taxon>
    </lineage>
</organism>
<evidence type="ECO:0000256" key="3">
    <source>
        <dbReference type="ARBA" id="ARBA00022989"/>
    </source>
</evidence>
<dbReference type="Pfam" id="PF00892">
    <property type="entry name" value="EamA"/>
    <property type="match status" value="1"/>
</dbReference>
<feature type="non-terminal residue" evidence="7">
    <location>
        <position position="171"/>
    </location>
</feature>
<dbReference type="SUPFAM" id="SSF103481">
    <property type="entry name" value="Multidrug resistance efflux transporter EmrE"/>
    <property type="match status" value="1"/>
</dbReference>
<proteinExistence type="predicted"/>
<dbReference type="AlphaFoldDB" id="A0A382P4X5"/>
<sequence>MLVSGVLFVGVTGIVRYLGSEMNPIQAAFIRYAFGIVLVIPVILRLGLPVLFAARIRMHAARGLVHGIGVMLWFYAMSRLPIAEVTALGFTAPIFTAAGAMLLLGERLRAHRVAGIVLGFAGALIVLRPGLRIIDVGALAMLTAAPLFACSLLLAKVATRTEPSSLIVVLL</sequence>
<dbReference type="PANTHER" id="PTHR22911:SF6">
    <property type="entry name" value="SOLUTE CARRIER FAMILY 35 MEMBER G1"/>
    <property type="match status" value="1"/>
</dbReference>
<evidence type="ECO:0000256" key="1">
    <source>
        <dbReference type="ARBA" id="ARBA00004141"/>
    </source>
</evidence>
<keyword evidence="3 5" id="KW-1133">Transmembrane helix</keyword>
<evidence type="ECO:0000256" key="5">
    <source>
        <dbReference type="SAM" id="Phobius"/>
    </source>
</evidence>
<evidence type="ECO:0000313" key="7">
    <source>
        <dbReference type="EMBL" id="SVC67900.1"/>
    </source>
</evidence>
<evidence type="ECO:0000256" key="4">
    <source>
        <dbReference type="ARBA" id="ARBA00023136"/>
    </source>
</evidence>
<feature type="transmembrane region" description="Helical" evidence="5">
    <location>
        <begin position="29"/>
        <end position="48"/>
    </location>
</feature>
<dbReference type="Gene3D" id="1.10.3730.20">
    <property type="match status" value="1"/>
</dbReference>
<feature type="domain" description="EamA" evidence="6">
    <location>
        <begin position="2"/>
        <end position="127"/>
    </location>
</feature>
<keyword evidence="4 5" id="KW-0472">Membrane</keyword>
<feature type="transmembrane region" description="Helical" evidence="5">
    <location>
        <begin position="137"/>
        <end position="155"/>
    </location>
</feature>
<evidence type="ECO:0000256" key="2">
    <source>
        <dbReference type="ARBA" id="ARBA00022692"/>
    </source>
</evidence>
<dbReference type="PANTHER" id="PTHR22911">
    <property type="entry name" value="ACYL-MALONYL CONDENSING ENZYME-RELATED"/>
    <property type="match status" value="1"/>
</dbReference>
<feature type="transmembrane region" description="Helical" evidence="5">
    <location>
        <begin position="82"/>
        <end position="104"/>
    </location>
</feature>
<dbReference type="EMBL" id="UINC01104613">
    <property type="protein sequence ID" value="SVC67900.1"/>
    <property type="molecule type" value="Genomic_DNA"/>
</dbReference>
<accession>A0A382P4X5</accession>
<evidence type="ECO:0000259" key="6">
    <source>
        <dbReference type="Pfam" id="PF00892"/>
    </source>
</evidence>
<comment type="subcellular location">
    <subcellularLocation>
        <location evidence="1">Membrane</location>
        <topology evidence="1">Multi-pass membrane protein</topology>
    </subcellularLocation>
</comment>
<feature type="transmembrane region" description="Helical" evidence="5">
    <location>
        <begin position="60"/>
        <end position="76"/>
    </location>
</feature>
<feature type="transmembrane region" description="Helical" evidence="5">
    <location>
        <begin position="113"/>
        <end position="131"/>
    </location>
</feature>
<dbReference type="InterPro" id="IPR000620">
    <property type="entry name" value="EamA_dom"/>
</dbReference>
<gene>
    <name evidence="7" type="ORF">METZ01_LOCUS320754</name>
</gene>
<dbReference type="GO" id="GO:0016020">
    <property type="term" value="C:membrane"/>
    <property type="evidence" value="ECO:0007669"/>
    <property type="project" value="UniProtKB-SubCell"/>
</dbReference>
<dbReference type="InterPro" id="IPR037185">
    <property type="entry name" value="EmrE-like"/>
</dbReference>
<reference evidence="7" key="1">
    <citation type="submission" date="2018-05" db="EMBL/GenBank/DDBJ databases">
        <authorList>
            <person name="Lanie J.A."/>
            <person name="Ng W.-L."/>
            <person name="Kazmierczak K.M."/>
            <person name="Andrzejewski T.M."/>
            <person name="Davidsen T.M."/>
            <person name="Wayne K.J."/>
            <person name="Tettelin H."/>
            <person name="Glass J.I."/>
            <person name="Rusch D."/>
            <person name="Podicherti R."/>
            <person name="Tsui H.-C.T."/>
            <person name="Winkler M.E."/>
        </authorList>
    </citation>
    <scope>NUCLEOTIDE SEQUENCE</scope>
</reference>
<protein>
    <recommendedName>
        <fullName evidence="6">EamA domain-containing protein</fullName>
    </recommendedName>
</protein>